<evidence type="ECO:0000313" key="2">
    <source>
        <dbReference type="Proteomes" id="UP000054783"/>
    </source>
</evidence>
<reference evidence="1 2" key="1">
    <citation type="submission" date="2015-01" db="EMBL/GenBank/DDBJ databases">
        <title>Evolution of Trichinella species and genotypes.</title>
        <authorList>
            <person name="Korhonen P.K."/>
            <person name="Edoardo P."/>
            <person name="Giuseppe L.R."/>
            <person name="Gasser R.B."/>
        </authorList>
    </citation>
    <scope>NUCLEOTIDE SEQUENCE [LARGE SCALE GENOMIC DNA]</scope>
    <source>
        <strain evidence="1">ISS2496</strain>
    </source>
</reference>
<name>A0A0V0ZA04_9BILA</name>
<dbReference type="AlphaFoldDB" id="A0A0V0ZA04"/>
<sequence length="42" mass="4582">MNWSTVDGAIRHDGLQTSQQALPFGLATSFAQTTRQLSLVFS</sequence>
<gene>
    <name evidence="1" type="ORF">T12_572</name>
</gene>
<comment type="caution">
    <text evidence="1">The sequence shown here is derived from an EMBL/GenBank/DDBJ whole genome shotgun (WGS) entry which is preliminary data.</text>
</comment>
<proteinExistence type="predicted"/>
<accession>A0A0V0ZA04</accession>
<evidence type="ECO:0000313" key="1">
    <source>
        <dbReference type="EMBL" id="KRY09383.1"/>
    </source>
</evidence>
<protein>
    <submittedName>
        <fullName evidence="1">Uncharacterized protein</fullName>
    </submittedName>
</protein>
<keyword evidence="2" id="KW-1185">Reference proteome</keyword>
<dbReference type="EMBL" id="JYDQ01000276">
    <property type="protein sequence ID" value="KRY09383.1"/>
    <property type="molecule type" value="Genomic_DNA"/>
</dbReference>
<dbReference type="Proteomes" id="UP000054783">
    <property type="component" value="Unassembled WGS sequence"/>
</dbReference>
<organism evidence="1 2">
    <name type="scientific">Trichinella patagoniensis</name>
    <dbReference type="NCBI Taxonomy" id="990121"/>
    <lineage>
        <taxon>Eukaryota</taxon>
        <taxon>Metazoa</taxon>
        <taxon>Ecdysozoa</taxon>
        <taxon>Nematoda</taxon>
        <taxon>Enoplea</taxon>
        <taxon>Dorylaimia</taxon>
        <taxon>Trichinellida</taxon>
        <taxon>Trichinellidae</taxon>
        <taxon>Trichinella</taxon>
    </lineage>
</organism>